<dbReference type="RefSeq" id="WP_018026298.1">
    <property type="nucleotide sequence ID" value="NZ_CAMQFR010000001.1"/>
</dbReference>
<evidence type="ECO:0000256" key="5">
    <source>
        <dbReference type="ARBA" id="ARBA00023136"/>
    </source>
</evidence>
<dbReference type="InterPro" id="IPR023081">
    <property type="entry name" value="Cell_div_FtsB"/>
</dbReference>
<evidence type="ECO:0000256" key="2">
    <source>
        <dbReference type="ARBA" id="ARBA00022618"/>
    </source>
</evidence>
<dbReference type="GO" id="GO:0005886">
    <property type="term" value="C:plasma membrane"/>
    <property type="evidence" value="ECO:0007669"/>
    <property type="project" value="UniProtKB-SubCell"/>
</dbReference>
<name>A0A2N6QAR2_9BURK</name>
<dbReference type="PANTHER" id="PTHR37485">
    <property type="entry name" value="CELL DIVISION PROTEIN FTSB"/>
    <property type="match status" value="1"/>
</dbReference>
<dbReference type="GO" id="GO:0030428">
    <property type="term" value="C:cell septum"/>
    <property type="evidence" value="ECO:0007669"/>
    <property type="project" value="TreeGrafter"/>
</dbReference>
<evidence type="ECO:0000313" key="9">
    <source>
        <dbReference type="Proteomes" id="UP000250242"/>
    </source>
</evidence>
<proteinExistence type="inferred from homology"/>
<keyword evidence="3 7" id="KW-0812">Transmembrane</keyword>
<keyword evidence="2 7" id="KW-0132">Cell division</keyword>
<dbReference type="PANTHER" id="PTHR37485:SF1">
    <property type="entry name" value="CELL DIVISION PROTEIN FTSB"/>
    <property type="match status" value="1"/>
</dbReference>
<dbReference type="EMBL" id="UATH01000001">
    <property type="protein sequence ID" value="SPY08693.1"/>
    <property type="molecule type" value="Genomic_DNA"/>
</dbReference>
<evidence type="ECO:0000256" key="3">
    <source>
        <dbReference type="ARBA" id="ARBA00022692"/>
    </source>
</evidence>
<comment type="subcellular location">
    <subcellularLocation>
        <location evidence="7">Cell inner membrane</location>
        <topology evidence="7">Single-pass type II membrane protein</topology>
    </subcellularLocation>
    <text evidence="7">Localizes to the division septum.</text>
</comment>
<accession>A0A2N6QAR2</accession>
<sequence>MRLLLLVIVLACLAIQIPLRWGGFGYAQVNVLEQQLEAQLQHNKALEARNNAMQAEIDDLRGGTEALEERARVQLNMILDNENLVQLLPDKDSDE</sequence>
<dbReference type="STRING" id="90245.GCA_001056285_01359"/>
<keyword evidence="5 7" id="KW-0472">Membrane</keyword>
<feature type="coiled-coil region" evidence="7">
    <location>
        <begin position="29"/>
        <end position="70"/>
    </location>
</feature>
<keyword evidence="1 7" id="KW-1003">Cell membrane</keyword>
<evidence type="ECO:0000256" key="1">
    <source>
        <dbReference type="ARBA" id="ARBA00022475"/>
    </source>
</evidence>
<dbReference type="InterPro" id="IPR007060">
    <property type="entry name" value="FtsL/DivIC"/>
</dbReference>
<feature type="topological domain" description="Periplasmic" evidence="7">
    <location>
        <begin position="22"/>
        <end position="95"/>
    </location>
</feature>
<evidence type="ECO:0000256" key="4">
    <source>
        <dbReference type="ARBA" id="ARBA00022989"/>
    </source>
</evidence>
<dbReference type="Pfam" id="PF04977">
    <property type="entry name" value="DivIC"/>
    <property type="match status" value="1"/>
</dbReference>
<keyword evidence="7" id="KW-0175">Coiled coil</keyword>
<keyword evidence="7" id="KW-0997">Cell inner membrane</keyword>
<dbReference type="HAMAP" id="MF_00599">
    <property type="entry name" value="FtsB"/>
    <property type="match status" value="1"/>
</dbReference>
<comment type="similarity">
    <text evidence="7">Belongs to the FtsB family.</text>
</comment>
<dbReference type="AlphaFoldDB" id="A0A2N6QAR2"/>
<dbReference type="KEGG" id="our:CEQ07_06540"/>
<keyword evidence="4 7" id="KW-1133">Transmembrane helix</keyword>
<keyword evidence="6 7" id="KW-0131">Cell cycle</keyword>
<protein>
    <recommendedName>
        <fullName evidence="7">Cell division protein FtsB</fullName>
    </recommendedName>
</protein>
<evidence type="ECO:0000256" key="7">
    <source>
        <dbReference type="HAMAP-Rule" id="MF_00599"/>
    </source>
</evidence>
<gene>
    <name evidence="7 8" type="primary">ftsB</name>
    <name evidence="8" type="ORF">NCTC11009_01923</name>
</gene>
<dbReference type="GeneID" id="93427938"/>
<reference evidence="8 9" key="1">
    <citation type="submission" date="2018-06" db="EMBL/GenBank/DDBJ databases">
        <authorList>
            <consortium name="Pathogen Informatics"/>
            <person name="Doyle S."/>
        </authorList>
    </citation>
    <scope>NUCLEOTIDE SEQUENCE [LARGE SCALE GENOMIC DNA]</scope>
    <source>
        <strain evidence="8 9">NCTC11009</strain>
    </source>
</reference>
<comment type="function">
    <text evidence="7">Essential cell division protein. May link together the upstream cell division proteins, which are predominantly cytoplasmic, with the downstream cell division proteins, which are predominantly periplasmic.</text>
</comment>
<comment type="subunit">
    <text evidence="7">Part of a complex composed of FtsB, FtsL and FtsQ.</text>
</comment>
<dbReference type="Proteomes" id="UP000250242">
    <property type="component" value="Unassembled WGS sequence"/>
</dbReference>
<dbReference type="GO" id="GO:0043093">
    <property type="term" value="P:FtsZ-dependent cytokinesis"/>
    <property type="evidence" value="ECO:0007669"/>
    <property type="project" value="UniProtKB-UniRule"/>
</dbReference>
<feature type="topological domain" description="Cytoplasmic" evidence="7">
    <location>
        <begin position="1"/>
        <end position="3"/>
    </location>
</feature>
<evidence type="ECO:0000256" key="6">
    <source>
        <dbReference type="ARBA" id="ARBA00023306"/>
    </source>
</evidence>
<dbReference type="GO" id="GO:0032153">
    <property type="term" value="C:cell division site"/>
    <property type="evidence" value="ECO:0007669"/>
    <property type="project" value="UniProtKB-UniRule"/>
</dbReference>
<evidence type="ECO:0000313" key="8">
    <source>
        <dbReference type="EMBL" id="SPY08693.1"/>
    </source>
</evidence>
<organism evidence="8 9">
    <name type="scientific">Oligella urethralis</name>
    <dbReference type="NCBI Taxonomy" id="90245"/>
    <lineage>
        <taxon>Bacteria</taxon>
        <taxon>Pseudomonadati</taxon>
        <taxon>Pseudomonadota</taxon>
        <taxon>Betaproteobacteria</taxon>
        <taxon>Burkholderiales</taxon>
        <taxon>Alcaligenaceae</taxon>
        <taxon>Oligella</taxon>
    </lineage>
</organism>